<keyword evidence="1" id="KW-0812">Transmembrane</keyword>
<reference evidence="2 3" key="1">
    <citation type="journal article" date="2021" name="BMC Biol.">
        <title>Horizontally acquired antibacterial genes associated with adaptive radiation of ladybird beetles.</title>
        <authorList>
            <person name="Li H.S."/>
            <person name="Tang X.F."/>
            <person name="Huang Y.H."/>
            <person name="Xu Z.Y."/>
            <person name="Chen M.L."/>
            <person name="Du X.Y."/>
            <person name="Qiu B.Y."/>
            <person name="Chen P.T."/>
            <person name="Zhang W."/>
            <person name="Slipinski A."/>
            <person name="Escalona H.E."/>
            <person name="Waterhouse R.M."/>
            <person name="Zwick A."/>
            <person name="Pang H."/>
        </authorList>
    </citation>
    <scope>NUCLEOTIDE SEQUENCE [LARGE SCALE GENOMIC DNA]</scope>
    <source>
        <strain evidence="2">SYSU2018</strain>
    </source>
</reference>
<name>A0ABD2PFS7_9CUCU</name>
<organism evidence="2 3">
    <name type="scientific">Cryptolaemus montrouzieri</name>
    <dbReference type="NCBI Taxonomy" id="559131"/>
    <lineage>
        <taxon>Eukaryota</taxon>
        <taxon>Metazoa</taxon>
        <taxon>Ecdysozoa</taxon>
        <taxon>Arthropoda</taxon>
        <taxon>Hexapoda</taxon>
        <taxon>Insecta</taxon>
        <taxon>Pterygota</taxon>
        <taxon>Neoptera</taxon>
        <taxon>Endopterygota</taxon>
        <taxon>Coleoptera</taxon>
        <taxon>Polyphaga</taxon>
        <taxon>Cucujiformia</taxon>
        <taxon>Coccinelloidea</taxon>
        <taxon>Coccinellidae</taxon>
        <taxon>Scymninae</taxon>
        <taxon>Scymnini</taxon>
        <taxon>Cryptolaemus</taxon>
    </lineage>
</organism>
<dbReference type="EMBL" id="JABFTP020000186">
    <property type="protein sequence ID" value="KAL3289506.1"/>
    <property type="molecule type" value="Genomic_DNA"/>
</dbReference>
<protein>
    <submittedName>
        <fullName evidence="2">Uncharacterized protein</fullName>
    </submittedName>
</protein>
<evidence type="ECO:0000313" key="2">
    <source>
        <dbReference type="EMBL" id="KAL3289506.1"/>
    </source>
</evidence>
<dbReference type="Proteomes" id="UP001516400">
    <property type="component" value="Unassembled WGS sequence"/>
</dbReference>
<feature type="non-terminal residue" evidence="2">
    <location>
        <position position="1"/>
    </location>
</feature>
<accession>A0ABD2PFS7</accession>
<keyword evidence="1" id="KW-0472">Membrane</keyword>
<keyword evidence="1" id="KW-1133">Transmembrane helix</keyword>
<evidence type="ECO:0000313" key="3">
    <source>
        <dbReference type="Proteomes" id="UP001516400"/>
    </source>
</evidence>
<gene>
    <name evidence="2" type="ORF">HHI36_022923</name>
</gene>
<comment type="caution">
    <text evidence="2">The sequence shown here is derived from an EMBL/GenBank/DDBJ whole genome shotgun (WGS) entry which is preliminary data.</text>
</comment>
<evidence type="ECO:0000256" key="1">
    <source>
        <dbReference type="SAM" id="Phobius"/>
    </source>
</evidence>
<dbReference type="AlphaFoldDB" id="A0ABD2PFS7"/>
<proteinExistence type="predicted"/>
<feature type="transmembrane region" description="Helical" evidence="1">
    <location>
        <begin position="290"/>
        <end position="307"/>
    </location>
</feature>
<keyword evidence="3" id="KW-1185">Reference proteome</keyword>
<sequence>LPEPKSVGESVLNNASVIEVKDYPFSQEYYLLKFLKASQGFCQLKAWAPNNLPHKSHNSYSKDLPEPKSVGESVLNNASVIEVKDYPFSQEYYLLKFLKASQGFCQLKAWAPNNLPHKSHNSYSKDLPEPKSVGESVLNNASVIEVKDYPFSQEYYLLKFLKASQGFCQLKAWAPNNLPHKSHNSYSKDLPEPKSVGESVLNNASVMEVKDYPFSQEYYLLKFLKASQVFCQLKAWAPNNLPHKSHNSYSKDLFKSGYLKSRAFKNKPEVPKECIEHEIRQISRQEMLEMVYLLFVYFHLIQIFIYLEL</sequence>